<dbReference type="AlphaFoldDB" id="A0A0A0C072"/>
<reference evidence="1 2" key="1">
    <citation type="submission" date="2013-08" db="EMBL/GenBank/DDBJ databases">
        <title>Genome sequencing of Cellulomonas bogoriensis 69B4.</title>
        <authorList>
            <person name="Chen F."/>
            <person name="Li Y."/>
            <person name="Wang G."/>
        </authorList>
    </citation>
    <scope>NUCLEOTIDE SEQUENCE [LARGE SCALE GENOMIC DNA]</scope>
    <source>
        <strain evidence="1 2">69B4</strain>
    </source>
</reference>
<dbReference type="Gene3D" id="3.30.530.20">
    <property type="match status" value="1"/>
</dbReference>
<keyword evidence="2" id="KW-1185">Reference proteome</keyword>
<name>A0A0A0C072_9CELL</name>
<dbReference type="RefSeq" id="WP_035059479.1">
    <property type="nucleotide sequence ID" value="NZ_AXCZ01000049.1"/>
</dbReference>
<evidence type="ECO:0000313" key="2">
    <source>
        <dbReference type="Proteomes" id="UP000054314"/>
    </source>
</evidence>
<accession>A0A0A0C072</accession>
<dbReference type="EMBL" id="AXCZ01000049">
    <property type="protein sequence ID" value="KGM13327.1"/>
    <property type="molecule type" value="Genomic_DNA"/>
</dbReference>
<dbReference type="InterPro" id="IPR023393">
    <property type="entry name" value="START-like_dom_sf"/>
</dbReference>
<organism evidence="1 2">
    <name type="scientific">Cellulomonas bogoriensis 69B4 = DSM 16987</name>
    <dbReference type="NCBI Taxonomy" id="1386082"/>
    <lineage>
        <taxon>Bacteria</taxon>
        <taxon>Bacillati</taxon>
        <taxon>Actinomycetota</taxon>
        <taxon>Actinomycetes</taxon>
        <taxon>Micrococcales</taxon>
        <taxon>Cellulomonadaceae</taxon>
        <taxon>Cellulomonas</taxon>
    </lineage>
</organism>
<proteinExistence type="predicted"/>
<protein>
    <recommendedName>
        <fullName evidence="3">Polyketide cyclase</fullName>
    </recommendedName>
</protein>
<evidence type="ECO:0000313" key="1">
    <source>
        <dbReference type="EMBL" id="KGM13327.1"/>
    </source>
</evidence>
<gene>
    <name evidence="1" type="ORF">N869_14810</name>
</gene>
<comment type="caution">
    <text evidence="1">The sequence shown here is derived from an EMBL/GenBank/DDBJ whole genome shotgun (WGS) entry which is preliminary data.</text>
</comment>
<dbReference type="SUPFAM" id="SSF55961">
    <property type="entry name" value="Bet v1-like"/>
    <property type="match status" value="1"/>
</dbReference>
<dbReference type="OrthoDB" id="4823586at2"/>
<dbReference type="Proteomes" id="UP000054314">
    <property type="component" value="Unassembled WGS sequence"/>
</dbReference>
<sequence>MTGNRVAVSRVVGVPAAVAWATLTDVRRHQRWVPLTRIEAPASLAVGDTFTGVSGPTAVGGGPGLADTMVVVRLDAPVPASGRVGAVTGVAELRKVGPVLLGTAEIRVRPLGASHCEVTWVEDVHLRGPRWRVWPVVTGAVLRVPLAVMGAVVLRRAAAEMTARP</sequence>
<evidence type="ECO:0008006" key="3">
    <source>
        <dbReference type="Google" id="ProtNLM"/>
    </source>
</evidence>